<dbReference type="Proteomes" id="UP000005309">
    <property type="component" value="Unassembled WGS sequence"/>
</dbReference>
<protein>
    <submittedName>
        <fullName evidence="2">Putative bifunctional protein RfaE, domain I</fullName>
    </submittedName>
</protein>
<dbReference type="InterPro" id="IPR011611">
    <property type="entry name" value="PfkB_dom"/>
</dbReference>
<accession>C4V168</accession>
<dbReference type="STRING" id="638302.HMPREF0908_0262"/>
<dbReference type="PANTHER" id="PTHR46969">
    <property type="entry name" value="BIFUNCTIONAL PROTEIN HLDE"/>
    <property type="match status" value="1"/>
</dbReference>
<dbReference type="Gene3D" id="3.40.1190.20">
    <property type="match status" value="1"/>
</dbReference>
<dbReference type="AlphaFoldDB" id="C4V168"/>
<keyword evidence="3" id="KW-1185">Reference proteome</keyword>
<dbReference type="Pfam" id="PF00294">
    <property type="entry name" value="PfkB"/>
    <property type="match status" value="1"/>
</dbReference>
<gene>
    <name evidence="2" type="ORF">HMPREF0908_0262</name>
</gene>
<evidence type="ECO:0000313" key="3">
    <source>
        <dbReference type="Proteomes" id="UP000005309"/>
    </source>
</evidence>
<dbReference type="PANTHER" id="PTHR46969:SF1">
    <property type="entry name" value="BIFUNCTIONAL PROTEIN HLDE"/>
    <property type="match status" value="1"/>
</dbReference>
<evidence type="ECO:0000313" key="2">
    <source>
        <dbReference type="EMBL" id="EEQ49404.1"/>
    </source>
</evidence>
<evidence type="ECO:0000259" key="1">
    <source>
        <dbReference type="Pfam" id="PF00294"/>
    </source>
</evidence>
<organism evidence="2 3">
    <name type="scientific">Selenomonas flueggei ATCC 43531</name>
    <dbReference type="NCBI Taxonomy" id="638302"/>
    <lineage>
        <taxon>Bacteria</taxon>
        <taxon>Bacillati</taxon>
        <taxon>Bacillota</taxon>
        <taxon>Negativicutes</taxon>
        <taxon>Selenomonadales</taxon>
        <taxon>Selenomonadaceae</taxon>
        <taxon>Selenomonas</taxon>
    </lineage>
</organism>
<dbReference type="GO" id="GO:0005829">
    <property type="term" value="C:cytosol"/>
    <property type="evidence" value="ECO:0007669"/>
    <property type="project" value="TreeGrafter"/>
</dbReference>
<dbReference type="InterPro" id="IPR029056">
    <property type="entry name" value="Ribokinase-like"/>
</dbReference>
<proteinExistence type="predicted"/>
<dbReference type="EMBL" id="ACLA01000004">
    <property type="protein sequence ID" value="EEQ49404.1"/>
    <property type="molecule type" value="Genomic_DNA"/>
</dbReference>
<dbReference type="SUPFAM" id="SSF53613">
    <property type="entry name" value="Ribokinase-like"/>
    <property type="match status" value="1"/>
</dbReference>
<dbReference type="GO" id="GO:0033786">
    <property type="term" value="F:heptose-1-phosphate adenylyltransferase activity"/>
    <property type="evidence" value="ECO:0007669"/>
    <property type="project" value="TreeGrafter"/>
</dbReference>
<reference evidence="2 3" key="1">
    <citation type="submission" date="2009-04" db="EMBL/GenBank/DDBJ databases">
        <authorList>
            <person name="Qin X."/>
            <person name="Bachman B."/>
            <person name="Battles P."/>
            <person name="Bell A."/>
            <person name="Bess C."/>
            <person name="Bickham C."/>
            <person name="Chaboub L."/>
            <person name="Chen D."/>
            <person name="Coyle M."/>
            <person name="Deiros D.R."/>
            <person name="Dinh H."/>
            <person name="Forbes L."/>
            <person name="Fowler G."/>
            <person name="Francisco L."/>
            <person name="Fu Q."/>
            <person name="Gubbala S."/>
            <person name="Hale W."/>
            <person name="Han Y."/>
            <person name="Hemphill L."/>
            <person name="Highlander S.K."/>
            <person name="Hirani K."/>
            <person name="Hogues M."/>
            <person name="Jackson L."/>
            <person name="Jakkamsetti A."/>
            <person name="Javaid M."/>
            <person name="Jiang H."/>
            <person name="Korchina V."/>
            <person name="Kovar C."/>
            <person name="Lara F."/>
            <person name="Lee S."/>
            <person name="Mata R."/>
            <person name="Mathew T."/>
            <person name="Moen C."/>
            <person name="Morales K."/>
            <person name="Munidasa M."/>
            <person name="Nazareth L."/>
            <person name="Ngo R."/>
            <person name="Nguyen L."/>
            <person name="Okwuonu G."/>
            <person name="Ongeri F."/>
            <person name="Patil S."/>
            <person name="Petrosino J."/>
            <person name="Pham C."/>
            <person name="Pham P."/>
            <person name="Pu L.-L."/>
            <person name="Puazo M."/>
            <person name="Raj R."/>
            <person name="Reid J."/>
            <person name="Rouhana J."/>
            <person name="Saada N."/>
            <person name="Shang Y."/>
            <person name="Simmons D."/>
            <person name="Thornton R."/>
            <person name="Warren J."/>
            <person name="Weissenberger G."/>
            <person name="Zhang J."/>
            <person name="Zhang L."/>
            <person name="Zhou C."/>
            <person name="Zhu D."/>
            <person name="Muzny D."/>
            <person name="Worley K."/>
            <person name="Gibbs R."/>
        </authorList>
    </citation>
    <scope>NUCLEOTIDE SEQUENCE [LARGE SCALE GENOMIC DNA]</scope>
    <source>
        <strain evidence="2 3">ATCC 43531</strain>
    </source>
</reference>
<sequence length="338" mass="35080">MGVYAMVNALARLKDAAVLVVGDMVADVYLDGTISRISREAPVLVLEQRTERVVAGGAANVANNAATLGGRSYAAGVCGTDAGGDALCSVLGENGVDTTGFVRDAAHPTITKTRIIAGGRATVSQQIVRVDREWHTPLAAEAEEHLLAEITRLLPQVHAVVLSDYGSGTVTERVRRTVIAESRQRRIPSIVDARYDILSYGGIGYVKQNDAELAAALGRELRSAADIHAAGRELLTRLSAVGVLITRGADGMTLFLADGSATDIPVSDHSEIFDVSGAGDTCVAVMALALAVGVDPVTAARLSNTASGIAVRKRGTATVAWAELHAALTAEGDGHAHT</sequence>
<name>C4V168_9FIRM</name>
<dbReference type="eggNOG" id="COG2870">
    <property type="taxonomic scope" value="Bacteria"/>
</dbReference>
<feature type="domain" description="Carbohydrate kinase PfkB" evidence="1">
    <location>
        <begin position="18"/>
        <end position="319"/>
    </location>
</feature>
<comment type="caution">
    <text evidence="2">The sequence shown here is derived from an EMBL/GenBank/DDBJ whole genome shotgun (WGS) entry which is preliminary data.</text>
</comment>
<dbReference type="GO" id="GO:0033785">
    <property type="term" value="F:heptose 7-phosphate kinase activity"/>
    <property type="evidence" value="ECO:0007669"/>
    <property type="project" value="TreeGrafter"/>
</dbReference>
<dbReference type="HOGENOM" id="CLU_021150_0_1_9"/>